<dbReference type="HAMAP" id="MF_01940">
    <property type="entry name" value="RNA_CPDase"/>
    <property type="match status" value="1"/>
</dbReference>
<accession>A0A7X0IJZ9</accession>
<dbReference type="RefSeq" id="WP_184986747.1">
    <property type="nucleotide sequence ID" value="NZ_BAAALO010000010.1"/>
</dbReference>
<dbReference type="EMBL" id="JACHIU010000001">
    <property type="protein sequence ID" value="MBB6476610.1"/>
    <property type="molecule type" value="Genomic_DNA"/>
</dbReference>
<dbReference type="PANTHER" id="PTHR35561">
    <property type="entry name" value="RNA 2',3'-CYCLIC PHOSPHODIESTERASE"/>
    <property type="match status" value="1"/>
</dbReference>
<evidence type="ECO:0000313" key="3">
    <source>
        <dbReference type="EMBL" id="MBB6476610.1"/>
    </source>
</evidence>
<dbReference type="Proteomes" id="UP000555564">
    <property type="component" value="Unassembled WGS sequence"/>
</dbReference>
<comment type="caution">
    <text evidence="3">The sequence shown here is derived from an EMBL/GenBank/DDBJ whole genome shotgun (WGS) entry which is preliminary data.</text>
</comment>
<dbReference type="NCBIfam" id="TIGR02258">
    <property type="entry name" value="2_5_ligase"/>
    <property type="match status" value="1"/>
</dbReference>
<evidence type="ECO:0000256" key="1">
    <source>
        <dbReference type="ARBA" id="ARBA00022801"/>
    </source>
</evidence>
<feature type="short sequence motif" description="HXTX 2" evidence="2">
    <location>
        <begin position="128"/>
        <end position="131"/>
    </location>
</feature>
<dbReference type="SUPFAM" id="SSF55144">
    <property type="entry name" value="LigT-like"/>
    <property type="match status" value="1"/>
</dbReference>
<feature type="active site" description="Proton donor" evidence="2">
    <location>
        <position position="40"/>
    </location>
</feature>
<comment type="function">
    <text evidence="2">Hydrolyzes RNA 2',3'-cyclic phosphodiester to an RNA 2'-phosphomonoester.</text>
</comment>
<gene>
    <name evidence="3" type="ORF">BJ992_006041</name>
</gene>
<dbReference type="GO" id="GO:0016874">
    <property type="term" value="F:ligase activity"/>
    <property type="evidence" value="ECO:0007669"/>
    <property type="project" value="UniProtKB-KW"/>
</dbReference>
<comment type="similarity">
    <text evidence="2">Belongs to the 2H phosphoesterase superfamily. ThpR family.</text>
</comment>
<proteinExistence type="inferred from homology"/>
<dbReference type="PANTHER" id="PTHR35561:SF1">
    <property type="entry name" value="RNA 2',3'-CYCLIC PHOSPHODIESTERASE"/>
    <property type="match status" value="1"/>
</dbReference>
<feature type="active site" description="Proton acceptor" evidence="2">
    <location>
        <position position="128"/>
    </location>
</feature>
<evidence type="ECO:0000313" key="4">
    <source>
        <dbReference type="Proteomes" id="UP000555564"/>
    </source>
</evidence>
<dbReference type="AlphaFoldDB" id="A0A7X0IJZ9"/>
<dbReference type="Gene3D" id="3.90.1140.10">
    <property type="entry name" value="Cyclic phosphodiesterase"/>
    <property type="match status" value="1"/>
</dbReference>
<dbReference type="InterPro" id="IPR004175">
    <property type="entry name" value="RNA_CPDase"/>
</dbReference>
<evidence type="ECO:0000256" key="2">
    <source>
        <dbReference type="HAMAP-Rule" id="MF_01940"/>
    </source>
</evidence>
<dbReference type="GO" id="GO:0004113">
    <property type="term" value="F:2',3'-cyclic-nucleotide 3'-phosphodiesterase activity"/>
    <property type="evidence" value="ECO:0007669"/>
    <property type="project" value="InterPro"/>
</dbReference>
<reference evidence="3 4" key="1">
    <citation type="submission" date="2020-08" db="EMBL/GenBank/DDBJ databases">
        <title>Sequencing the genomes of 1000 actinobacteria strains.</title>
        <authorList>
            <person name="Klenk H.-P."/>
        </authorList>
    </citation>
    <scope>NUCLEOTIDE SEQUENCE [LARGE SCALE GENOMIC DNA]</scope>
    <source>
        <strain evidence="3 4">DSM 44936</strain>
    </source>
</reference>
<keyword evidence="3" id="KW-0436">Ligase</keyword>
<dbReference type="InterPro" id="IPR009097">
    <property type="entry name" value="Cyclic_Pdiesterase"/>
</dbReference>
<dbReference type="EC" id="3.1.4.58" evidence="2"/>
<dbReference type="Pfam" id="PF13563">
    <property type="entry name" value="2_5_RNA_ligase2"/>
    <property type="match status" value="1"/>
</dbReference>
<keyword evidence="4" id="KW-1185">Reference proteome</keyword>
<keyword evidence="1 2" id="KW-0378">Hydrolase</keyword>
<dbReference type="GO" id="GO:0008664">
    <property type="term" value="F:RNA 2',3'-cyclic 3'-phosphodiesterase activity"/>
    <property type="evidence" value="ECO:0007669"/>
    <property type="project" value="UniProtKB-EC"/>
</dbReference>
<name>A0A7X0IJZ9_9ACTN</name>
<comment type="catalytic activity">
    <reaction evidence="2">
        <text>a 3'-end 2',3'-cyclophospho-ribonucleotide-RNA + H2O = a 3'-end 2'-phospho-ribonucleotide-RNA + H(+)</text>
        <dbReference type="Rhea" id="RHEA:11828"/>
        <dbReference type="Rhea" id="RHEA-COMP:10464"/>
        <dbReference type="Rhea" id="RHEA-COMP:17353"/>
        <dbReference type="ChEBI" id="CHEBI:15377"/>
        <dbReference type="ChEBI" id="CHEBI:15378"/>
        <dbReference type="ChEBI" id="CHEBI:83064"/>
        <dbReference type="ChEBI" id="CHEBI:173113"/>
        <dbReference type="EC" id="3.1.4.58"/>
    </reaction>
</comment>
<organism evidence="3 4">
    <name type="scientific">Sphaerisporangium rubeum</name>
    <dbReference type="NCBI Taxonomy" id="321317"/>
    <lineage>
        <taxon>Bacteria</taxon>
        <taxon>Bacillati</taxon>
        <taxon>Actinomycetota</taxon>
        <taxon>Actinomycetes</taxon>
        <taxon>Streptosporangiales</taxon>
        <taxon>Streptosporangiaceae</taxon>
        <taxon>Sphaerisporangium</taxon>
    </lineage>
</organism>
<sequence>MRLFVALSPPPEALAEVSGAVGRVREGWPELRWTAPELWHVTLAFLGEVPDDKLPSLSVRLARAAGRYPPMTLAFAGAGAFPSAKRANVLWLGLRGGEATLPKLAASLAAGAHRAGAREPERRRFHPHLTLGRARTGLDLRELVDSLAAFDGTPWHAGTVHLVRSHLGPHVRYEPVDAWPLAGRG</sequence>
<feature type="short sequence motif" description="HXTX 1" evidence="2">
    <location>
        <begin position="40"/>
        <end position="43"/>
    </location>
</feature>
<protein>
    <recommendedName>
        <fullName evidence="2">RNA 2',3'-cyclic phosphodiesterase</fullName>
        <shortName evidence="2">RNA 2',3'-CPDase</shortName>
        <ecNumber evidence="2">3.1.4.58</ecNumber>
    </recommendedName>
</protein>